<evidence type="ECO:0000256" key="1">
    <source>
        <dbReference type="SAM" id="MobiDB-lite"/>
    </source>
</evidence>
<comment type="caution">
    <text evidence="2">The sequence shown here is derived from an EMBL/GenBank/DDBJ whole genome shotgun (WGS) entry which is preliminary data.</text>
</comment>
<feature type="compositionally biased region" description="Basic residues" evidence="1">
    <location>
        <begin position="52"/>
        <end position="62"/>
    </location>
</feature>
<feature type="non-terminal residue" evidence="2">
    <location>
        <position position="1"/>
    </location>
</feature>
<reference evidence="2" key="1">
    <citation type="journal article" date="2015" name="Nature">
        <title>Complex archaea that bridge the gap between prokaryotes and eukaryotes.</title>
        <authorList>
            <person name="Spang A."/>
            <person name="Saw J.H."/>
            <person name="Jorgensen S.L."/>
            <person name="Zaremba-Niedzwiedzka K."/>
            <person name="Martijn J."/>
            <person name="Lind A.E."/>
            <person name="van Eijk R."/>
            <person name="Schleper C."/>
            <person name="Guy L."/>
            <person name="Ettema T.J."/>
        </authorList>
    </citation>
    <scope>NUCLEOTIDE SEQUENCE</scope>
</reference>
<protein>
    <submittedName>
        <fullName evidence="2">Uncharacterized protein</fullName>
    </submittedName>
</protein>
<dbReference type="AlphaFoldDB" id="A0A0F9C3M2"/>
<organism evidence="2">
    <name type="scientific">marine sediment metagenome</name>
    <dbReference type="NCBI Taxonomy" id="412755"/>
    <lineage>
        <taxon>unclassified sequences</taxon>
        <taxon>metagenomes</taxon>
        <taxon>ecological metagenomes</taxon>
    </lineage>
</organism>
<sequence length="62" mass="6441">RKELAIAKVAPKLVGVGEMYLVPLNMIPADQVAGGSTDNRGNGGVEPAPDKSKRRRSSVAAP</sequence>
<evidence type="ECO:0000313" key="2">
    <source>
        <dbReference type="EMBL" id="KKL28774.1"/>
    </source>
</evidence>
<feature type="region of interest" description="Disordered" evidence="1">
    <location>
        <begin position="30"/>
        <end position="62"/>
    </location>
</feature>
<gene>
    <name evidence="2" type="ORF">LCGC14_2371760</name>
</gene>
<proteinExistence type="predicted"/>
<dbReference type="EMBL" id="LAZR01034976">
    <property type="protein sequence ID" value="KKL28774.1"/>
    <property type="molecule type" value="Genomic_DNA"/>
</dbReference>
<name>A0A0F9C3M2_9ZZZZ</name>
<accession>A0A0F9C3M2</accession>